<accession>A0A2G9YKN0</accession>
<dbReference type="SUPFAM" id="SSF88713">
    <property type="entry name" value="Glycoside hydrolase/deacetylase"/>
    <property type="match status" value="1"/>
</dbReference>
<dbReference type="Pfam" id="PF04748">
    <property type="entry name" value="Polysacc_deac_2"/>
    <property type="match status" value="1"/>
</dbReference>
<dbReference type="PANTHER" id="PTHR30105:SF2">
    <property type="entry name" value="DIVERGENT POLYSACCHARIDE DEACETYLASE SUPERFAMILY"/>
    <property type="match status" value="1"/>
</dbReference>
<dbReference type="InterPro" id="IPR006837">
    <property type="entry name" value="Divergent_DAC"/>
</dbReference>
<sequence length="258" mass="29540">MKGKHKYSSILVAFLAVIVIVILLIYVRKPGKEIKPRPAAKPRIAIVLDDWGYNLNNLHIIEEIRYPLTLAVLPNLSYSKRVSQELYQRGFEIILHLPMEPKEKYRLEKNTILTSMSEAEIINIIAKDLANIRYAKGVSNHMGSMSTSDTKTMKIVFAEFKKRHLYFLDSFVTARSSCPLLAYRMGLSFAKRDVFLDNSDNPGYIKQQVYKLKAKAKSRGFAIGIGHDRKSTLQVLKKVIPELEKEGYKFVFVSDLIK</sequence>
<dbReference type="AlphaFoldDB" id="A0A2G9YKN0"/>
<dbReference type="PANTHER" id="PTHR30105">
    <property type="entry name" value="UNCHARACTERIZED YIBQ-RELATED"/>
    <property type="match status" value="1"/>
</dbReference>
<keyword evidence="1" id="KW-1133">Transmembrane helix</keyword>
<keyword evidence="1" id="KW-0812">Transmembrane</keyword>
<feature type="transmembrane region" description="Helical" evidence="1">
    <location>
        <begin position="6"/>
        <end position="27"/>
    </location>
</feature>
<organism evidence="2 3">
    <name type="scientific">Candidatus Sherwoodlollariibacterium unditelluris</name>
    <dbReference type="NCBI Taxonomy" id="1974757"/>
    <lineage>
        <taxon>Bacteria</taxon>
        <taxon>Pseudomonadati</taxon>
        <taxon>Candidatus Omnitrophota</taxon>
        <taxon>Candidatus Sherwoodlollariibacterium</taxon>
    </lineage>
</organism>
<dbReference type="CDD" id="cd10936">
    <property type="entry name" value="CE4_DAC2"/>
    <property type="match status" value="1"/>
</dbReference>
<evidence type="ECO:0000313" key="2">
    <source>
        <dbReference type="EMBL" id="PIP19798.1"/>
    </source>
</evidence>
<evidence type="ECO:0000313" key="3">
    <source>
        <dbReference type="Proteomes" id="UP000231292"/>
    </source>
</evidence>
<dbReference type="Gene3D" id="3.20.20.370">
    <property type="entry name" value="Glycoside hydrolase/deacetylase"/>
    <property type="match status" value="1"/>
</dbReference>
<dbReference type="EMBL" id="PCRK01000020">
    <property type="protein sequence ID" value="PIP19798.1"/>
    <property type="molecule type" value="Genomic_DNA"/>
</dbReference>
<dbReference type="Proteomes" id="UP000231292">
    <property type="component" value="Unassembled WGS sequence"/>
</dbReference>
<keyword evidence="1" id="KW-0472">Membrane</keyword>
<proteinExistence type="predicted"/>
<evidence type="ECO:0008006" key="4">
    <source>
        <dbReference type="Google" id="ProtNLM"/>
    </source>
</evidence>
<dbReference type="InterPro" id="IPR011330">
    <property type="entry name" value="Glyco_hydro/deAcase_b/a-brl"/>
</dbReference>
<protein>
    <recommendedName>
        <fullName evidence="4">Divergent polysaccharide deacetylase family protein</fullName>
    </recommendedName>
</protein>
<evidence type="ECO:0000256" key="1">
    <source>
        <dbReference type="SAM" id="Phobius"/>
    </source>
</evidence>
<name>A0A2G9YKN0_9BACT</name>
<gene>
    <name evidence="2" type="ORF">COX41_00960</name>
</gene>
<dbReference type="GO" id="GO:0005975">
    <property type="term" value="P:carbohydrate metabolic process"/>
    <property type="evidence" value="ECO:0007669"/>
    <property type="project" value="InterPro"/>
</dbReference>
<comment type="caution">
    <text evidence="2">The sequence shown here is derived from an EMBL/GenBank/DDBJ whole genome shotgun (WGS) entry which is preliminary data.</text>
</comment>
<reference evidence="2 3" key="1">
    <citation type="submission" date="2017-09" db="EMBL/GenBank/DDBJ databases">
        <title>Depth-based differentiation of microbial function through sediment-hosted aquifers and enrichment of novel symbionts in the deep terrestrial subsurface.</title>
        <authorList>
            <person name="Probst A.J."/>
            <person name="Ladd B."/>
            <person name="Jarett J.K."/>
            <person name="Geller-Mcgrath D.E."/>
            <person name="Sieber C.M."/>
            <person name="Emerson J.B."/>
            <person name="Anantharaman K."/>
            <person name="Thomas B.C."/>
            <person name="Malmstrom R."/>
            <person name="Stieglmeier M."/>
            <person name="Klingl A."/>
            <person name="Woyke T."/>
            <person name="Ryan C.M."/>
            <person name="Banfield J.F."/>
        </authorList>
    </citation>
    <scope>NUCLEOTIDE SEQUENCE [LARGE SCALE GENOMIC DNA]</scope>
    <source>
        <strain evidence="2">CG23_combo_of_CG06-09_8_20_14_all_41_10</strain>
    </source>
</reference>